<gene>
    <name evidence="2" type="ORF">DXD79_08975</name>
    <name evidence="1" type="ORF">GNE07_06010</name>
</gene>
<dbReference type="Proteomes" id="UP000263014">
    <property type="component" value="Unassembled WGS sequence"/>
</dbReference>
<name>A0A174WP16_9FIRM</name>
<reference evidence="1 4" key="2">
    <citation type="submission" date="2019-09" db="EMBL/GenBank/DDBJ databases">
        <title>Draft genome sequencing of Hungatella hathewayi 123Y-2.</title>
        <authorList>
            <person name="Lv Q."/>
            <person name="Li S."/>
        </authorList>
    </citation>
    <scope>NUCLEOTIDE SEQUENCE [LARGE SCALE GENOMIC DNA]</scope>
    <source>
        <strain evidence="1 4">123Y-2</strain>
    </source>
</reference>
<evidence type="ECO:0000313" key="2">
    <source>
        <dbReference type="EMBL" id="RGJ06115.1"/>
    </source>
</evidence>
<evidence type="ECO:0000313" key="1">
    <source>
        <dbReference type="EMBL" id="MUB62621.1"/>
    </source>
</evidence>
<dbReference type="Proteomes" id="UP000434223">
    <property type="component" value="Unassembled WGS sequence"/>
</dbReference>
<comment type="caution">
    <text evidence="2">The sequence shown here is derived from an EMBL/GenBank/DDBJ whole genome shotgun (WGS) entry which is preliminary data.</text>
</comment>
<evidence type="ECO:0000313" key="3">
    <source>
        <dbReference type="Proteomes" id="UP000263014"/>
    </source>
</evidence>
<dbReference type="EMBL" id="WNME01000003">
    <property type="protein sequence ID" value="MUB62621.1"/>
    <property type="molecule type" value="Genomic_DNA"/>
</dbReference>
<dbReference type="EMBL" id="QSON01000003">
    <property type="protein sequence ID" value="RGJ06115.1"/>
    <property type="molecule type" value="Genomic_DNA"/>
</dbReference>
<accession>A0A174WP16</accession>
<dbReference type="GeneID" id="93150373"/>
<protein>
    <submittedName>
        <fullName evidence="2">Uncharacterized protein</fullName>
    </submittedName>
</protein>
<evidence type="ECO:0000313" key="4">
    <source>
        <dbReference type="Proteomes" id="UP000434223"/>
    </source>
</evidence>
<reference evidence="2 3" key="1">
    <citation type="submission" date="2018-08" db="EMBL/GenBank/DDBJ databases">
        <title>A genome reference for cultivated species of the human gut microbiota.</title>
        <authorList>
            <person name="Zou Y."/>
            <person name="Xue W."/>
            <person name="Luo G."/>
        </authorList>
    </citation>
    <scope>NUCLEOTIDE SEQUENCE [LARGE SCALE GENOMIC DNA]</scope>
    <source>
        <strain evidence="2 3">TM09-12</strain>
    </source>
</reference>
<proteinExistence type="predicted"/>
<sequence>MLYNNTLDEFAEGVNTDLYLLPTTNGQTRIYAADQYTLVDIKMGLERQKHFKDFENHALSGAVLHYKQKCKSLVVVPQPRKCSVVRRG</sequence>
<dbReference type="AlphaFoldDB" id="A0A174WP16"/>
<organism evidence="2 3">
    <name type="scientific">Hungatella hathewayi</name>
    <dbReference type="NCBI Taxonomy" id="154046"/>
    <lineage>
        <taxon>Bacteria</taxon>
        <taxon>Bacillati</taxon>
        <taxon>Bacillota</taxon>
        <taxon>Clostridia</taxon>
        <taxon>Lachnospirales</taxon>
        <taxon>Lachnospiraceae</taxon>
        <taxon>Hungatella</taxon>
    </lineage>
</organism>
<dbReference type="OrthoDB" id="1655031at2"/>
<dbReference type="RefSeq" id="WP_055651422.1">
    <property type="nucleotide sequence ID" value="NZ_CABJBJ010000011.1"/>
</dbReference>